<organism evidence="1 2">
    <name type="scientific">Salegentibacter flavus</name>
    <dbReference type="NCBI Taxonomy" id="287099"/>
    <lineage>
        <taxon>Bacteria</taxon>
        <taxon>Pseudomonadati</taxon>
        <taxon>Bacteroidota</taxon>
        <taxon>Flavobacteriia</taxon>
        <taxon>Flavobacteriales</taxon>
        <taxon>Flavobacteriaceae</taxon>
        <taxon>Salegentibacter</taxon>
    </lineage>
</organism>
<sequence length="90" mass="10731">MWSHYADKHHGVCYIFDELELVMYGLCSSFNDVTYSNHFPSIYKDHLSTETNFKRELNRVVFTKSLNWAYEKEYRITLNAGKEKKLEEVA</sequence>
<dbReference type="Proteomes" id="UP000199153">
    <property type="component" value="Unassembled WGS sequence"/>
</dbReference>
<evidence type="ECO:0000313" key="1">
    <source>
        <dbReference type="EMBL" id="SFN68369.1"/>
    </source>
</evidence>
<proteinExistence type="predicted"/>
<dbReference type="OrthoDB" id="190848at2"/>
<dbReference type="Pfam" id="PF11185">
    <property type="entry name" value="DUF2971"/>
    <property type="match status" value="1"/>
</dbReference>
<dbReference type="AlphaFoldDB" id="A0A1I5B1J6"/>
<evidence type="ECO:0000313" key="2">
    <source>
        <dbReference type="Proteomes" id="UP000199153"/>
    </source>
</evidence>
<reference evidence="1 2" key="1">
    <citation type="submission" date="2016-10" db="EMBL/GenBank/DDBJ databases">
        <authorList>
            <person name="de Groot N.N."/>
        </authorList>
    </citation>
    <scope>NUCLEOTIDE SEQUENCE [LARGE SCALE GENOMIC DNA]</scope>
    <source>
        <strain evidence="1 2">DSM 17794</strain>
    </source>
</reference>
<keyword evidence="2" id="KW-1185">Reference proteome</keyword>
<gene>
    <name evidence="1" type="ORF">SAMN05660413_02150</name>
</gene>
<dbReference type="InterPro" id="IPR021352">
    <property type="entry name" value="DUF2971"/>
</dbReference>
<evidence type="ECO:0008006" key="3">
    <source>
        <dbReference type="Google" id="ProtNLM"/>
    </source>
</evidence>
<dbReference type="EMBL" id="FOVL01000012">
    <property type="protein sequence ID" value="SFN68369.1"/>
    <property type="molecule type" value="Genomic_DNA"/>
</dbReference>
<dbReference type="RefSeq" id="WP_093409381.1">
    <property type="nucleotide sequence ID" value="NZ_FOVL01000012.1"/>
</dbReference>
<protein>
    <recommendedName>
        <fullName evidence="3">DUF2971 domain-containing protein</fullName>
    </recommendedName>
</protein>
<name>A0A1I5B1J6_9FLAO</name>
<accession>A0A1I5B1J6</accession>
<dbReference type="STRING" id="287099.SAMN05660413_02150"/>